<dbReference type="AlphaFoldDB" id="A0A6M6E604"/>
<dbReference type="RefSeq" id="WP_171778975.1">
    <property type="nucleotide sequence ID" value="NZ_CP045273.1"/>
</dbReference>
<protein>
    <submittedName>
        <fullName evidence="1">Uncharacterized protein</fullName>
    </submittedName>
</protein>
<evidence type="ECO:0000313" key="1">
    <source>
        <dbReference type="EMBL" id="QJX80976.1"/>
    </source>
</evidence>
<gene>
    <name evidence="1" type="ORF">FDZ14_33340</name>
</gene>
<reference evidence="1 2" key="1">
    <citation type="submission" date="2019-10" db="EMBL/GenBank/DDBJ databases">
        <title>Complete genome sequences for adaption low water activity.</title>
        <authorList>
            <person name="Zhao L."/>
            <person name="Zhong J."/>
        </authorList>
    </citation>
    <scope>NUCLEOTIDE SEQUENCE [LARGE SCALE GENOMIC DNA]</scope>
    <source>
        <strain evidence="1 2">FDU301</strain>
        <plasmid evidence="2">pfdu301a</plasmid>
    </source>
</reference>
<name>A0A6M6E604_PRIMG</name>
<organism evidence="1 2">
    <name type="scientific">Priestia megaterium</name>
    <name type="common">Bacillus megaterium</name>
    <dbReference type="NCBI Taxonomy" id="1404"/>
    <lineage>
        <taxon>Bacteria</taxon>
        <taxon>Bacillati</taxon>
        <taxon>Bacillota</taxon>
        <taxon>Bacilli</taxon>
        <taxon>Bacillales</taxon>
        <taxon>Bacillaceae</taxon>
        <taxon>Priestia</taxon>
    </lineage>
</organism>
<sequence>MGLRDKVKSFFVTTETKNFPYVSNKEERQEVLVGKVEERILTPQQTVRKEKRDELEVPLTANELKWATRFKNKECPKCQYIFEQIKGDKRCPECKSKIVVRVHYQTKEECLLTEVEVEEFNQLKESHSNIKWCLRECKKYDVPVTDFLNAWKVDSKEETAFKVMWKYVSNLRPQYIEKGMLGSYRNTVLTQAEGYDRRKMEEEAYKAYLNVGFWDTNGPTNTQTADGENKFECQDAPQPRQTLKRIKEYQDKNDLSFEQIEADYLLIAEKDIYKDQLPLPVEQSWLYFLREYKKYLTELKINEQKAIRNQLV</sequence>
<proteinExistence type="predicted"/>
<dbReference type="EMBL" id="CP045273">
    <property type="protein sequence ID" value="QJX80976.1"/>
    <property type="molecule type" value="Genomic_DNA"/>
</dbReference>
<dbReference type="Proteomes" id="UP000501076">
    <property type="component" value="Plasmid pFDU301A"/>
</dbReference>
<keyword evidence="1" id="KW-0614">Plasmid</keyword>
<accession>A0A6M6E604</accession>
<geneLocation type="plasmid" evidence="2">
    <name>pfdu301a</name>
</geneLocation>
<evidence type="ECO:0000313" key="2">
    <source>
        <dbReference type="Proteomes" id="UP000501076"/>
    </source>
</evidence>